<reference evidence="3 4" key="1">
    <citation type="journal article" date="2015" name="Genome Announc.">
        <title>Draft Genome Sequence of Filamentous Marine Cyanobacterium Lyngbya confervoides Strain BDU141951.</title>
        <authorList>
            <person name="Chandrababunaidu M.M."/>
            <person name="Sen D."/>
            <person name="Tripathy S."/>
        </authorList>
    </citation>
    <scope>NUCLEOTIDE SEQUENCE [LARGE SCALE GENOMIC DNA]</scope>
    <source>
        <strain evidence="3 4">BDU141951</strain>
    </source>
</reference>
<dbReference type="InterPro" id="IPR007213">
    <property type="entry name" value="Ppm1/Ppm2/Tcmp"/>
</dbReference>
<dbReference type="SUPFAM" id="SSF53335">
    <property type="entry name" value="S-adenosyl-L-methionine-dependent methyltransferases"/>
    <property type="match status" value="1"/>
</dbReference>
<dbReference type="GO" id="GO:0008168">
    <property type="term" value="F:methyltransferase activity"/>
    <property type="evidence" value="ECO:0007669"/>
    <property type="project" value="UniProtKB-KW"/>
</dbReference>
<dbReference type="Gene3D" id="3.40.50.150">
    <property type="entry name" value="Vaccinia Virus protein VP39"/>
    <property type="match status" value="1"/>
</dbReference>
<name>A0ABD4T876_9CYAN</name>
<dbReference type="PANTHER" id="PTHR43619:SF2">
    <property type="entry name" value="S-ADENOSYL-L-METHIONINE-DEPENDENT METHYLTRANSFERASES SUPERFAMILY PROTEIN"/>
    <property type="match status" value="1"/>
</dbReference>
<accession>A0ABD4T876</accession>
<dbReference type="GO" id="GO:0032259">
    <property type="term" value="P:methylation"/>
    <property type="evidence" value="ECO:0007669"/>
    <property type="project" value="UniProtKB-KW"/>
</dbReference>
<sequence>MQTYYQEFHRSDRILIDHLVVRALPEILTNYPSLGSLTPLAPVNQLTSVIRSRWFDQEVIAFLERYPDAVVVNLGAKLCTRRWRLPILPQHWYDVDEPAVMRLRQTYFTIALREEDLVYHPLDFSWMQAVKRQPGQPMVIVLEGLCMYLDPVQVGALFQAVAQTFPKAHLLFDTVSPRLITLDQRTFRGCSGGCHGQPNFLGDGPLQFKWGLSAVEEFESWGLEVSVVQVMHYLQQIVDYPERIDTWMIQFWPLLEPLLRDSAQIYHLQL</sequence>
<keyword evidence="4" id="KW-1185">Reference proteome</keyword>
<evidence type="ECO:0000313" key="4">
    <source>
        <dbReference type="Proteomes" id="UP000031561"/>
    </source>
</evidence>
<dbReference type="PANTHER" id="PTHR43619">
    <property type="entry name" value="S-ADENOSYL-L-METHIONINE-DEPENDENT METHYLTRANSFERASE YKTD-RELATED"/>
    <property type="match status" value="1"/>
</dbReference>
<dbReference type="EMBL" id="JTHE03000104">
    <property type="protein sequence ID" value="MCM1984776.1"/>
    <property type="molecule type" value="Genomic_DNA"/>
</dbReference>
<dbReference type="InterPro" id="IPR029063">
    <property type="entry name" value="SAM-dependent_MTases_sf"/>
</dbReference>
<protein>
    <submittedName>
        <fullName evidence="3">Class I SAM-dependent methyltransferase</fullName>
        <ecNumber evidence="3">2.1.1.-</ecNumber>
    </submittedName>
</protein>
<evidence type="ECO:0000256" key="1">
    <source>
        <dbReference type="ARBA" id="ARBA00022603"/>
    </source>
</evidence>
<dbReference type="Pfam" id="PF04072">
    <property type="entry name" value="LCM"/>
    <property type="match status" value="1"/>
</dbReference>
<gene>
    <name evidence="3" type="ORF">QQ91_0018295</name>
</gene>
<dbReference type="Proteomes" id="UP000031561">
    <property type="component" value="Unassembled WGS sequence"/>
</dbReference>
<keyword evidence="1 3" id="KW-0489">Methyltransferase</keyword>
<dbReference type="AlphaFoldDB" id="A0ABD4T876"/>
<keyword evidence="2 3" id="KW-0808">Transferase</keyword>
<evidence type="ECO:0000256" key="2">
    <source>
        <dbReference type="ARBA" id="ARBA00022679"/>
    </source>
</evidence>
<proteinExistence type="predicted"/>
<evidence type="ECO:0000313" key="3">
    <source>
        <dbReference type="EMBL" id="MCM1984776.1"/>
    </source>
</evidence>
<dbReference type="RefSeq" id="WP_166277047.1">
    <property type="nucleotide sequence ID" value="NZ_JTHE03000104.1"/>
</dbReference>
<organism evidence="3 4">
    <name type="scientific">Lyngbya confervoides BDU141951</name>
    <dbReference type="NCBI Taxonomy" id="1574623"/>
    <lineage>
        <taxon>Bacteria</taxon>
        <taxon>Bacillati</taxon>
        <taxon>Cyanobacteriota</taxon>
        <taxon>Cyanophyceae</taxon>
        <taxon>Oscillatoriophycideae</taxon>
        <taxon>Oscillatoriales</taxon>
        <taxon>Microcoleaceae</taxon>
        <taxon>Lyngbya</taxon>
    </lineage>
</organism>
<dbReference type="EC" id="2.1.1.-" evidence="3"/>
<comment type="caution">
    <text evidence="3">The sequence shown here is derived from an EMBL/GenBank/DDBJ whole genome shotgun (WGS) entry which is preliminary data.</text>
</comment>